<keyword evidence="2" id="KW-1185">Reference proteome</keyword>
<organism evidence="1 2">
    <name type="scientific">Solilutibacter oculi</name>
    <dbReference type="NCBI Taxonomy" id="2698682"/>
    <lineage>
        <taxon>Bacteria</taxon>
        <taxon>Pseudomonadati</taxon>
        <taxon>Pseudomonadota</taxon>
        <taxon>Gammaproteobacteria</taxon>
        <taxon>Lysobacterales</taxon>
        <taxon>Lysobacteraceae</taxon>
        <taxon>Solilutibacter</taxon>
    </lineage>
</organism>
<sequence length="147" mass="17055">MNEADVSYWIGQLEAYKVFRRNVPLSKEYRDTTTFRQFGEVRKAKREELGLTDDVMAQLHGIGDHQPLNWAFVEIGMTVDNRELLCPSYFEDLPLNYYWMPEYNAVREAVEAQREADDQTLQELVWKLAPPIPNTKHDDGVSGVLFG</sequence>
<proteinExistence type="predicted"/>
<gene>
    <name evidence="1" type="ORF">DCD74_07005</name>
</gene>
<protein>
    <submittedName>
        <fullName evidence="1">Uncharacterized protein</fullName>
    </submittedName>
</protein>
<dbReference type="AlphaFoldDB" id="A0A344J608"/>
<accession>A0A344J608</accession>
<dbReference type="KEGG" id="lue:DCD74_07005"/>
<name>A0A344J608_9GAMM</name>
<evidence type="ECO:0000313" key="2">
    <source>
        <dbReference type="Proteomes" id="UP000251842"/>
    </source>
</evidence>
<dbReference type="RefSeq" id="WP_112926681.1">
    <property type="nucleotide sequence ID" value="NZ_CP029556.1"/>
</dbReference>
<evidence type="ECO:0000313" key="1">
    <source>
        <dbReference type="EMBL" id="AXA84468.1"/>
    </source>
</evidence>
<reference evidence="2" key="1">
    <citation type="submission" date="2018-05" db="EMBL/GenBank/DDBJ databases">
        <title>Luteimonas pekinense sp. nov., isolated from human Meibomian gland secretions, Beijing, China.</title>
        <authorList>
            <person name="Wen T."/>
            <person name="Bai H."/>
            <person name="Lv H."/>
        </authorList>
    </citation>
    <scope>NUCLEOTIDE SEQUENCE [LARGE SCALE GENOMIC DNA]</scope>
    <source>
        <strain evidence="2">83-4</strain>
    </source>
</reference>
<dbReference type="Proteomes" id="UP000251842">
    <property type="component" value="Chromosome"/>
</dbReference>
<dbReference type="EMBL" id="CP029556">
    <property type="protein sequence ID" value="AXA84468.1"/>
    <property type="molecule type" value="Genomic_DNA"/>
</dbReference>